<dbReference type="PANTHER" id="PTHR43547:SF2">
    <property type="entry name" value="HYBRID SIGNAL TRANSDUCTION HISTIDINE KINASE C"/>
    <property type="match status" value="1"/>
</dbReference>
<dbReference type="PROSITE" id="PS50110">
    <property type="entry name" value="RESPONSE_REGULATORY"/>
    <property type="match status" value="1"/>
</dbReference>
<dbReference type="SUPFAM" id="SSF50998">
    <property type="entry name" value="Quinoprotein alcohol dehydrogenase-like"/>
    <property type="match status" value="1"/>
</dbReference>
<evidence type="ECO:0000313" key="13">
    <source>
        <dbReference type="Proteomes" id="UP000252733"/>
    </source>
</evidence>
<dbReference type="InterPro" id="IPR003661">
    <property type="entry name" value="HisK_dim/P_dom"/>
</dbReference>
<keyword evidence="4" id="KW-0808">Transferase</keyword>
<dbReference type="EC" id="2.7.13.3" evidence="2"/>
<evidence type="ECO:0000256" key="5">
    <source>
        <dbReference type="ARBA" id="ARBA00022777"/>
    </source>
</evidence>
<evidence type="ECO:0000256" key="1">
    <source>
        <dbReference type="ARBA" id="ARBA00000085"/>
    </source>
</evidence>
<dbReference type="InterPro" id="IPR036097">
    <property type="entry name" value="HisK_dim/P_sf"/>
</dbReference>
<evidence type="ECO:0000259" key="10">
    <source>
        <dbReference type="PROSITE" id="PS50109"/>
    </source>
</evidence>
<evidence type="ECO:0000259" key="9">
    <source>
        <dbReference type="PROSITE" id="PS01124"/>
    </source>
</evidence>
<dbReference type="InterPro" id="IPR005467">
    <property type="entry name" value="His_kinase_dom"/>
</dbReference>
<dbReference type="Pfam" id="PF07494">
    <property type="entry name" value="Reg_prop"/>
    <property type="match status" value="3"/>
</dbReference>
<dbReference type="InterPro" id="IPR009057">
    <property type="entry name" value="Homeodomain-like_sf"/>
</dbReference>
<sequence length="1320" mass="148722">MSLLLRYTLIIAFWLFNFTARAELTRNMFDIRHIGYSEGLSSQRVFSIVEDQHSAIWVATKIGIDRYNGEVVKSYTLPGNLYLGDMAGRRLRLWYDEQNGLWAYDHTGRIFKYSTEDDAFELKLSLGEAIGGEIILNKVFIDPKGCLWMGLSKGLYKKEMDGEISNVLADSYVNDIVADSSSVYAGTSSGVVLITPNQGTSWMVKGEDVQSLFFHSANQELWIGTFNDGLLVLNMESSSLHSIKSQRAGFLNPIRAISAYDDETILVGVDGGGVYTINLQSGEPHLLMSTEDSTDIYLRGNGIYAVTTDSQGNIWIGSYSGGVSVAIRASYPTRILKHERGNEHSLANNNVNGIEEDNNGNLWFGTDNGISILNESSSVWKHVLKGAVVVSLCRAKSGNIWAGTYGDGVYLLNPDGMQLKHLTQQGGELTTNYIFSVRQDPEGDIWVGGHNGWLMLLDKEGRHKQTYDIKWIHSIEVVDSNQMGVATVNGFYLVNKATNTIKSYASSPGLQNRNASAYIIAMLFNDDQTVWLGTEGGGLNRYDLNTGETNIFTTRDGLPSDDVYSLQKDALDRLWMSTAKGLALMENGDISNLNYLGDVDKEYNKSAFASLSDGRFAYGSTDGAVLVKPGAINQTDFEAPLRLTGLTIDYLDSAKAKKWRPILHDMVGRGTVELPFRHNSFAINFESINYRFQRDITYQHILEGYDKTWSNSSPDGTLRYTNVAPGTYLLRVRNLRRSNGEIIEEKTLLLTVAEPWWNTWWARAVYLALAAAVLYFIFRFNSNKLQKKHDEDKIRFFINTAHDIRTPVTLIMAPLEDMGHVSDLSDKVRYYLDIARNNTQKLHTMITQLLEFEKVDITRQKASLYPLSLNSVLTEEVVRFQAYCDNKQLQLNLNLPDEEVAIKGDRQFVGMLLDNLLSNACKYTPVGGEVVLDLIASRRKVILTIQDNGIGIPKKSQKYLFKKVYRAENAQKSKEKGTGFGLLQVQRIVKILGGKIRVQSEEHQGTTFIITLPRTYEQPELVPEPDIVMNHSLSDEDSRLDSPVKQTFASRNDHSREETLLIVEDNETLRYYLRHTFDDEYRVLDVANGQEALDSLKNEYPDLILSDVMMPGIQGDELCRLVKDNPETSGIPFVLLTAKATHDATVEGLKKGADDYIPKPFSTEILKLKVKGLIENRKRQRAYFMREALRQVRSEKDHSIFENESQSTEDVTHGLSESDRNFVDRATNLVIDNIGDTGFTIDSLCREMAMSRTLFYNRLKSLTGKSPQEFIRLIRLQKAAELLKNGKNVTETAMDCGFVNSKYFSSLFKQHFGVQPSKYR</sequence>
<dbReference type="Gene3D" id="3.30.565.10">
    <property type="entry name" value="Histidine kinase-like ATPase, C-terminal domain"/>
    <property type="match status" value="1"/>
</dbReference>
<evidence type="ECO:0000256" key="7">
    <source>
        <dbReference type="ARBA" id="ARBA00023163"/>
    </source>
</evidence>
<dbReference type="Gene3D" id="1.10.287.130">
    <property type="match status" value="1"/>
</dbReference>
<feature type="domain" description="Response regulatory" evidence="11">
    <location>
        <begin position="1059"/>
        <end position="1174"/>
    </location>
</feature>
<dbReference type="EMBL" id="QPIZ01000011">
    <property type="protein sequence ID" value="RCW34608.1"/>
    <property type="molecule type" value="Genomic_DNA"/>
</dbReference>
<protein>
    <recommendedName>
        <fullName evidence="2">histidine kinase</fullName>
        <ecNumber evidence="2">2.7.13.3</ecNumber>
    </recommendedName>
</protein>
<dbReference type="Pfam" id="PF12833">
    <property type="entry name" value="HTH_18"/>
    <property type="match status" value="1"/>
</dbReference>
<dbReference type="Pfam" id="PF00072">
    <property type="entry name" value="Response_reg"/>
    <property type="match status" value="1"/>
</dbReference>
<dbReference type="PROSITE" id="PS50109">
    <property type="entry name" value="HIS_KIN"/>
    <property type="match status" value="1"/>
</dbReference>
<dbReference type="SUPFAM" id="SSF63829">
    <property type="entry name" value="Calcium-dependent phosphotriesterase"/>
    <property type="match status" value="2"/>
</dbReference>
<organism evidence="12 13">
    <name type="scientific">Marinilabilia salmonicolor</name>
    <dbReference type="NCBI Taxonomy" id="989"/>
    <lineage>
        <taxon>Bacteria</taxon>
        <taxon>Pseudomonadati</taxon>
        <taxon>Bacteroidota</taxon>
        <taxon>Bacteroidia</taxon>
        <taxon>Marinilabiliales</taxon>
        <taxon>Marinilabiliaceae</taxon>
        <taxon>Marinilabilia</taxon>
    </lineage>
</organism>
<dbReference type="InterPro" id="IPR011006">
    <property type="entry name" value="CheY-like_superfamily"/>
</dbReference>
<evidence type="ECO:0000313" key="12">
    <source>
        <dbReference type="EMBL" id="RCW34608.1"/>
    </source>
</evidence>
<dbReference type="GO" id="GO:0043565">
    <property type="term" value="F:sequence-specific DNA binding"/>
    <property type="evidence" value="ECO:0007669"/>
    <property type="project" value="InterPro"/>
</dbReference>
<evidence type="ECO:0000256" key="8">
    <source>
        <dbReference type="PROSITE-ProRule" id="PRU00169"/>
    </source>
</evidence>
<dbReference type="InterPro" id="IPR013783">
    <property type="entry name" value="Ig-like_fold"/>
</dbReference>
<evidence type="ECO:0000256" key="3">
    <source>
        <dbReference type="ARBA" id="ARBA00022553"/>
    </source>
</evidence>
<keyword evidence="3 8" id="KW-0597">Phosphoprotein</keyword>
<dbReference type="Gene3D" id="2.130.10.10">
    <property type="entry name" value="YVTN repeat-like/Quinoprotein amine dehydrogenase"/>
    <property type="match status" value="2"/>
</dbReference>
<dbReference type="InterPro" id="IPR003594">
    <property type="entry name" value="HATPase_dom"/>
</dbReference>
<dbReference type="Gene3D" id="3.40.50.2300">
    <property type="match status" value="1"/>
</dbReference>
<evidence type="ECO:0000256" key="6">
    <source>
        <dbReference type="ARBA" id="ARBA00023015"/>
    </source>
</evidence>
<evidence type="ECO:0000259" key="11">
    <source>
        <dbReference type="PROSITE" id="PS50110"/>
    </source>
</evidence>
<feature type="domain" description="Histidine kinase" evidence="10">
    <location>
        <begin position="799"/>
        <end position="1016"/>
    </location>
</feature>
<dbReference type="CDD" id="cd00075">
    <property type="entry name" value="HATPase"/>
    <property type="match status" value="1"/>
</dbReference>
<accession>A0A368V0I2</accession>
<dbReference type="InterPro" id="IPR018060">
    <property type="entry name" value="HTH_AraC"/>
</dbReference>
<dbReference type="SUPFAM" id="SSF46689">
    <property type="entry name" value="Homeodomain-like"/>
    <property type="match status" value="1"/>
</dbReference>
<name>A0A368V0I2_9BACT</name>
<dbReference type="SMART" id="SM00448">
    <property type="entry name" value="REC"/>
    <property type="match status" value="1"/>
</dbReference>
<evidence type="ECO:0000256" key="2">
    <source>
        <dbReference type="ARBA" id="ARBA00012438"/>
    </source>
</evidence>
<dbReference type="SMART" id="SM00388">
    <property type="entry name" value="HisKA"/>
    <property type="match status" value="1"/>
</dbReference>
<keyword evidence="13" id="KW-1185">Reference proteome</keyword>
<dbReference type="SUPFAM" id="SSF47384">
    <property type="entry name" value="Homodimeric domain of signal transducing histidine kinase"/>
    <property type="match status" value="1"/>
</dbReference>
<dbReference type="Gene3D" id="1.10.10.60">
    <property type="entry name" value="Homeodomain-like"/>
    <property type="match status" value="1"/>
</dbReference>
<dbReference type="FunFam" id="3.30.565.10:FF:000006">
    <property type="entry name" value="Sensor histidine kinase WalK"/>
    <property type="match status" value="1"/>
</dbReference>
<evidence type="ECO:0000256" key="4">
    <source>
        <dbReference type="ARBA" id="ARBA00022679"/>
    </source>
</evidence>
<dbReference type="SMART" id="SM00342">
    <property type="entry name" value="HTH_ARAC"/>
    <property type="match status" value="1"/>
</dbReference>
<dbReference type="InterPro" id="IPR036890">
    <property type="entry name" value="HATPase_C_sf"/>
</dbReference>
<dbReference type="InterPro" id="IPR015943">
    <property type="entry name" value="WD40/YVTN_repeat-like_dom_sf"/>
</dbReference>
<feature type="modified residue" description="4-aspartylphosphate" evidence="8">
    <location>
        <position position="1107"/>
    </location>
</feature>
<dbReference type="Pfam" id="PF07495">
    <property type="entry name" value="Y_Y_Y"/>
    <property type="match status" value="1"/>
</dbReference>
<keyword evidence="6" id="KW-0805">Transcription regulation</keyword>
<dbReference type="InterPro" id="IPR011123">
    <property type="entry name" value="Y_Y_Y"/>
</dbReference>
<dbReference type="InterPro" id="IPR011110">
    <property type="entry name" value="Reg_prop"/>
</dbReference>
<reference evidence="12 13" key="1">
    <citation type="submission" date="2018-07" db="EMBL/GenBank/DDBJ databases">
        <title>Freshwater and sediment microbial communities from various areas in North America, analyzing microbe dynamics in response to fracking.</title>
        <authorList>
            <person name="Lamendella R."/>
        </authorList>
    </citation>
    <scope>NUCLEOTIDE SEQUENCE [LARGE SCALE GENOMIC DNA]</scope>
    <source>
        <strain evidence="12 13">160A</strain>
    </source>
</reference>
<dbReference type="GO" id="GO:0000155">
    <property type="term" value="F:phosphorelay sensor kinase activity"/>
    <property type="evidence" value="ECO:0007669"/>
    <property type="project" value="InterPro"/>
</dbReference>
<dbReference type="SUPFAM" id="SSF55874">
    <property type="entry name" value="ATPase domain of HSP90 chaperone/DNA topoisomerase II/histidine kinase"/>
    <property type="match status" value="1"/>
</dbReference>
<dbReference type="Gene3D" id="2.60.40.10">
    <property type="entry name" value="Immunoglobulins"/>
    <property type="match status" value="1"/>
</dbReference>
<keyword evidence="7" id="KW-0804">Transcription</keyword>
<dbReference type="InterPro" id="IPR004358">
    <property type="entry name" value="Sig_transdc_His_kin-like_C"/>
</dbReference>
<dbReference type="InterPro" id="IPR001789">
    <property type="entry name" value="Sig_transdc_resp-reg_receiver"/>
</dbReference>
<dbReference type="Pfam" id="PF00512">
    <property type="entry name" value="HisKA"/>
    <property type="match status" value="1"/>
</dbReference>
<comment type="caution">
    <text evidence="12">The sequence shown here is derived from an EMBL/GenBank/DDBJ whole genome shotgun (WGS) entry which is preliminary data.</text>
</comment>
<gene>
    <name evidence="12" type="ORF">DFO77_111109</name>
</gene>
<dbReference type="CDD" id="cd00082">
    <property type="entry name" value="HisKA"/>
    <property type="match status" value="1"/>
</dbReference>
<keyword evidence="5 12" id="KW-0418">Kinase</keyword>
<feature type="domain" description="HTH araC/xylS-type" evidence="9">
    <location>
        <begin position="1224"/>
        <end position="1320"/>
    </location>
</feature>
<dbReference type="GO" id="GO:0003700">
    <property type="term" value="F:DNA-binding transcription factor activity"/>
    <property type="evidence" value="ECO:0007669"/>
    <property type="project" value="InterPro"/>
</dbReference>
<dbReference type="Proteomes" id="UP000252733">
    <property type="component" value="Unassembled WGS sequence"/>
</dbReference>
<dbReference type="PROSITE" id="PS01124">
    <property type="entry name" value="HTH_ARAC_FAMILY_2"/>
    <property type="match status" value="1"/>
</dbReference>
<dbReference type="Pfam" id="PF02518">
    <property type="entry name" value="HATPase_c"/>
    <property type="match status" value="1"/>
</dbReference>
<dbReference type="SUPFAM" id="SSF52172">
    <property type="entry name" value="CheY-like"/>
    <property type="match status" value="1"/>
</dbReference>
<dbReference type="InterPro" id="IPR011047">
    <property type="entry name" value="Quinoprotein_ADH-like_sf"/>
</dbReference>
<dbReference type="PANTHER" id="PTHR43547">
    <property type="entry name" value="TWO-COMPONENT HISTIDINE KINASE"/>
    <property type="match status" value="1"/>
</dbReference>
<dbReference type="SMART" id="SM00387">
    <property type="entry name" value="HATPase_c"/>
    <property type="match status" value="1"/>
</dbReference>
<comment type="catalytic activity">
    <reaction evidence="1">
        <text>ATP + protein L-histidine = ADP + protein N-phospho-L-histidine.</text>
        <dbReference type="EC" id="2.7.13.3"/>
    </reaction>
</comment>
<proteinExistence type="predicted"/>
<dbReference type="PRINTS" id="PR00344">
    <property type="entry name" value="BCTRLSENSOR"/>
</dbReference>